<accession>A0AAD7MH57</accession>
<feature type="compositionally biased region" description="Polar residues" evidence="1">
    <location>
        <begin position="113"/>
        <end position="124"/>
    </location>
</feature>
<reference evidence="2" key="1">
    <citation type="submission" date="2023-03" db="EMBL/GenBank/DDBJ databases">
        <title>Massive genome expansion in bonnet fungi (Mycena s.s.) driven by repeated elements and novel gene families across ecological guilds.</title>
        <authorList>
            <consortium name="Lawrence Berkeley National Laboratory"/>
            <person name="Harder C.B."/>
            <person name="Miyauchi S."/>
            <person name="Viragh M."/>
            <person name="Kuo A."/>
            <person name="Thoen E."/>
            <person name="Andreopoulos B."/>
            <person name="Lu D."/>
            <person name="Skrede I."/>
            <person name="Drula E."/>
            <person name="Henrissat B."/>
            <person name="Morin E."/>
            <person name="Kohler A."/>
            <person name="Barry K."/>
            <person name="LaButti K."/>
            <person name="Morin E."/>
            <person name="Salamov A."/>
            <person name="Lipzen A."/>
            <person name="Mereny Z."/>
            <person name="Hegedus B."/>
            <person name="Baldrian P."/>
            <person name="Stursova M."/>
            <person name="Weitz H."/>
            <person name="Taylor A."/>
            <person name="Grigoriev I.V."/>
            <person name="Nagy L.G."/>
            <person name="Martin F."/>
            <person name="Kauserud H."/>
        </authorList>
    </citation>
    <scope>NUCLEOTIDE SEQUENCE</scope>
    <source>
        <strain evidence="2">CBHHK188m</strain>
    </source>
</reference>
<feature type="compositionally biased region" description="Polar residues" evidence="1">
    <location>
        <begin position="135"/>
        <end position="147"/>
    </location>
</feature>
<feature type="region of interest" description="Disordered" evidence="1">
    <location>
        <begin position="112"/>
        <end position="147"/>
    </location>
</feature>
<feature type="compositionally biased region" description="Low complexity" evidence="1">
    <location>
        <begin position="37"/>
        <end position="46"/>
    </location>
</feature>
<dbReference type="EMBL" id="JARJLG010000337">
    <property type="protein sequence ID" value="KAJ7716043.1"/>
    <property type="molecule type" value="Genomic_DNA"/>
</dbReference>
<proteinExistence type="predicted"/>
<evidence type="ECO:0000313" key="3">
    <source>
        <dbReference type="Proteomes" id="UP001215280"/>
    </source>
</evidence>
<dbReference type="PRINTS" id="PR01217">
    <property type="entry name" value="PRICHEXTENSN"/>
</dbReference>
<organism evidence="2 3">
    <name type="scientific">Mycena maculata</name>
    <dbReference type="NCBI Taxonomy" id="230809"/>
    <lineage>
        <taxon>Eukaryota</taxon>
        <taxon>Fungi</taxon>
        <taxon>Dikarya</taxon>
        <taxon>Basidiomycota</taxon>
        <taxon>Agaricomycotina</taxon>
        <taxon>Agaricomycetes</taxon>
        <taxon>Agaricomycetidae</taxon>
        <taxon>Agaricales</taxon>
        <taxon>Marasmiineae</taxon>
        <taxon>Mycenaceae</taxon>
        <taxon>Mycena</taxon>
    </lineage>
</organism>
<dbReference type="Proteomes" id="UP001215280">
    <property type="component" value="Unassembled WGS sequence"/>
</dbReference>
<feature type="compositionally biased region" description="Pro residues" evidence="1">
    <location>
        <begin position="83"/>
        <end position="92"/>
    </location>
</feature>
<gene>
    <name evidence="2" type="ORF">DFH07DRAFT_762569</name>
</gene>
<feature type="compositionally biased region" description="Pro residues" evidence="1">
    <location>
        <begin position="64"/>
        <end position="74"/>
    </location>
</feature>
<dbReference type="AlphaFoldDB" id="A0AAD7MH57"/>
<keyword evidence="3" id="KW-1185">Reference proteome</keyword>
<evidence type="ECO:0000256" key="1">
    <source>
        <dbReference type="SAM" id="MobiDB-lite"/>
    </source>
</evidence>
<evidence type="ECO:0000313" key="2">
    <source>
        <dbReference type="EMBL" id="KAJ7716043.1"/>
    </source>
</evidence>
<name>A0AAD7MH57_9AGAR</name>
<protein>
    <submittedName>
        <fullName evidence="2">Uncharacterized protein</fullName>
    </submittedName>
</protein>
<comment type="caution">
    <text evidence="2">The sequence shown here is derived from an EMBL/GenBank/DDBJ whole genome shotgun (WGS) entry which is preliminary data.</text>
</comment>
<sequence length="333" mass="35280">MADSNRANLVDPSVPGPPDSTAAASPLNPSPLPLPPTLSNTATPSLDPSVPTQPDWTATTSPLNPSPPPPPPTLPNAATPSLNPTPPPPPLAPSAVEQVLIPGAAGREYLRGRQQTRPDSSPTDSLRPASPPPGSDTSGGAVSLGHNGQQDVAFESDDDVPACAADAPFWFSKVYPEVSQHNLGGGFNALLRVFIDVERSYGWVKGGKGLATLNRPPQLSAWITAGRGSRGGGVMANGVGPAIPSVVVFDMRWWQWWGSLQPPWRLSDSRRPGWQSLRHPGPNGALSLIATLYWWGVKLGKEGGQEERESWVEAVTDIKWMLRGLLAAEKRGL</sequence>
<feature type="region of interest" description="Disordered" evidence="1">
    <location>
        <begin position="1"/>
        <end position="94"/>
    </location>
</feature>